<dbReference type="PANTHER" id="PTHR44227:SF3">
    <property type="entry name" value="PROTEIN O-MANNOSYL-TRANSFERASE TMTC4"/>
    <property type="match status" value="1"/>
</dbReference>
<sequence length="555" mass="61939">MHVQRTNLWQSGIVRRFLTNPSLALWGLAMFVYVPALMGGTIWDDQAALQNPLLTSFAGLGRIWFRPGSDPLEEHYWPVTYTVFWLLHRLGAGGSPWVFHLLNVVLHATNAVLVYRLARRLQISCAWIGAAIFAVHPLHVESVAWIVELKNVLSFTFGALALGRWLRRVEQDPPTRALPWDVLGLYVLAMWSKSAVAPLPLIAGLLTWWRFPNRLRREIPSLALWLSLSVALVVLDLWIVQGSGRPTEYLSVVERIALIGQTVGFYVLKLIWPDALCAIYPKWQPLRMGLLLSLLPTLSLFLLVTATAVIVVRSIIRPRMAPNSVPAGFFAASTAFVLLLLPVTGVVPFSYQRQSFVADRFVYHASVFMICALTELTANALRWVPQGKRVGVFLTTAVMCVLGILTFVRANTFADIERLARDTLAKNPEATVARYYLADALAKRGDYPRVLQEYANTFWTSLKALEPRKDALLQEARLQLEKTPNHPSALFNLGLALAAGGELKAAEEAFARACELDSSASQAKIARAVLLEQLGETTSALRLIMELYRADKYTE</sequence>
<dbReference type="Gene3D" id="1.25.40.10">
    <property type="entry name" value="Tetratricopeptide repeat domain"/>
    <property type="match status" value="1"/>
</dbReference>
<evidence type="ECO:0000313" key="6">
    <source>
        <dbReference type="Proteomes" id="UP000262583"/>
    </source>
</evidence>
<gene>
    <name evidence="5" type="ORF">BRCON_0209</name>
</gene>
<proteinExistence type="predicted"/>
<accession>A0A2Z4Y241</accession>
<feature type="transmembrane region" description="Helical" evidence="4">
    <location>
        <begin position="125"/>
        <end position="147"/>
    </location>
</feature>
<name>A0A2Z4Y241_SUMC1</name>
<dbReference type="PROSITE" id="PS50005">
    <property type="entry name" value="TPR"/>
    <property type="match status" value="1"/>
</dbReference>
<dbReference type="InterPro" id="IPR052346">
    <property type="entry name" value="O-mannosyl-transferase_TMTC"/>
</dbReference>
<feature type="repeat" description="TPR" evidence="3">
    <location>
        <begin position="487"/>
        <end position="520"/>
    </location>
</feature>
<feature type="transmembrane region" description="Helical" evidence="4">
    <location>
        <begin position="23"/>
        <end position="43"/>
    </location>
</feature>
<feature type="transmembrane region" description="Helical" evidence="4">
    <location>
        <begin position="390"/>
        <end position="408"/>
    </location>
</feature>
<dbReference type="GO" id="GO:0016740">
    <property type="term" value="F:transferase activity"/>
    <property type="evidence" value="ECO:0007669"/>
    <property type="project" value="UniProtKB-KW"/>
</dbReference>
<organism evidence="5 6">
    <name type="scientific">Sumerlaea chitinivorans</name>
    <dbReference type="NCBI Taxonomy" id="2250252"/>
    <lineage>
        <taxon>Bacteria</taxon>
        <taxon>Candidatus Sumerlaeota</taxon>
        <taxon>Candidatus Sumerlaeia</taxon>
        <taxon>Candidatus Sumerlaeales</taxon>
        <taxon>Candidatus Sumerlaeaceae</taxon>
        <taxon>Candidatus Sumerlaea</taxon>
    </lineage>
</organism>
<feature type="transmembrane region" description="Helical" evidence="4">
    <location>
        <begin position="361"/>
        <end position="384"/>
    </location>
</feature>
<feature type="transmembrane region" description="Helical" evidence="4">
    <location>
        <begin position="183"/>
        <end position="209"/>
    </location>
</feature>
<evidence type="ECO:0000313" key="5">
    <source>
        <dbReference type="EMBL" id="AXA34986.1"/>
    </source>
</evidence>
<dbReference type="InterPro" id="IPR019734">
    <property type="entry name" value="TPR_rpt"/>
</dbReference>
<feature type="transmembrane region" description="Helical" evidence="4">
    <location>
        <begin position="292"/>
        <end position="316"/>
    </location>
</feature>
<feature type="transmembrane region" description="Helical" evidence="4">
    <location>
        <begin position="328"/>
        <end position="349"/>
    </location>
</feature>
<dbReference type="Pfam" id="PF13432">
    <property type="entry name" value="TPR_16"/>
    <property type="match status" value="2"/>
</dbReference>
<keyword evidence="5" id="KW-0808">Transferase</keyword>
<evidence type="ECO:0000256" key="4">
    <source>
        <dbReference type="SAM" id="Phobius"/>
    </source>
</evidence>
<feature type="transmembrane region" description="Helical" evidence="4">
    <location>
        <begin position="97"/>
        <end position="118"/>
    </location>
</feature>
<dbReference type="EMBL" id="CP030759">
    <property type="protein sequence ID" value="AXA34986.1"/>
    <property type="molecule type" value="Genomic_DNA"/>
</dbReference>
<keyword evidence="4" id="KW-1133">Transmembrane helix</keyword>
<evidence type="ECO:0000256" key="3">
    <source>
        <dbReference type="PROSITE-ProRule" id="PRU00339"/>
    </source>
</evidence>
<feature type="transmembrane region" description="Helical" evidence="4">
    <location>
        <begin position="221"/>
        <end position="240"/>
    </location>
</feature>
<dbReference type="InterPro" id="IPR011990">
    <property type="entry name" value="TPR-like_helical_dom_sf"/>
</dbReference>
<keyword evidence="4" id="KW-0472">Membrane</keyword>
<dbReference type="KEGG" id="schv:BRCON_0209"/>
<dbReference type="Proteomes" id="UP000262583">
    <property type="component" value="Chromosome"/>
</dbReference>
<dbReference type="PANTHER" id="PTHR44227">
    <property type="match status" value="1"/>
</dbReference>
<evidence type="ECO:0000256" key="1">
    <source>
        <dbReference type="ARBA" id="ARBA00022737"/>
    </source>
</evidence>
<evidence type="ECO:0000256" key="2">
    <source>
        <dbReference type="ARBA" id="ARBA00022803"/>
    </source>
</evidence>
<dbReference type="SUPFAM" id="SSF48452">
    <property type="entry name" value="TPR-like"/>
    <property type="match status" value="1"/>
</dbReference>
<protein>
    <submittedName>
        <fullName evidence="5">O-GlcNAc transferase</fullName>
    </submittedName>
</protein>
<reference evidence="5 6" key="1">
    <citation type="submission" date="2018-05" db="EMBL/GenBank/DDBJ databases">
        <title>A metagenomic window into the 2 km-deep terrestrial subsurface aquifer revealed taxonomically and functionally diverse microbial community comprising novel uncultured bacterial lineages.</title>
        <authorList>
            <person name="Kadnikov V.V."/>
            <person name="Mardanov A.V."/>
            <person name="Beletsky A.V."/>
            <person name="Banks D."/>
            <person name="Pimenov N.V."/>
            <person name="Frank Y.A."/>
            <person name="Karnachuk O.V."/>
            <person name="Ravin N.V."/>
        </authorList>
    </citation>
    <scope>NUCLEOTIDE SEQUENCE [LARGE SCALE GENOMIC DNA]</scope>
    <source>
        <strain evidence="5">BY</strain>
    </source>
</reference>
<keyword evidence="2 3" id="KW-0802">TPR repeat</keyword>
<dbReference type="AlphaFoldDB" id="A0A2Z4Y241"/>
<keyword evidence="4" id="KW-0812">Transmembrane</keyword>
<keyword evidence="1" id="KW-0677">Repeat</keyword>